<gene>
    <name evidence="3" type="primary">LOC125418767</name>
</gene>
<proteinExistence type="predicted"/>
<dbReference type="Pfam" id="PF24626">
    <property type="entry name" value="SH3_Tf2-1"/>
    <property type="match status" value="1"/>
</dbReference>
<protein>
    <submittedName>
        <fullName evidence="3">Uncharacterized protein LOC125418767</fullName>
    </submittedName>
</protein>
<sequence length="160" mass="18612">MGKKKLLGPTVIQAIVDKVNIIRTRLKIAKDRQKSYEDVHRKDLEFKVDDRVFLKLSLWKGVIHFGKRGKLSPHYIGPYEIAERIGPVAYKIDLSEELSRVHDVFHISILCKYISDPSHMLETPDIELKDDLSYEEQPMQILGREEKRLHNKTIPLAKVL</sequence>
<evidence type="ECO:0000313" key="3">
    <source>
        <dbReference type="RefSeq" id="XP_048319163.2"/>
    </source>
</evidence>
<organism evidence="2 3">
    <name type="scientific">Ziziphus jujuba</name>
    <name type="common">Chinese jujube</name>
    <name type="synonym">Ziziphus sativa</name>
    <dbReference type="NCBI Taxonomy" id="326968"/>
    <lineage>
        <taxon>Eukaryota</taxon>
        <taxon>Viridiplantae</taxon>
        <taxon>Streptophyta</taxon>
        <taxon>Embryophyta</taxon>
        <taxon>Tracheophyta</taxon>
        <taxon>Spermatophyta</taxon>
        <taxon>Magnoliopsida</taxon>
        <taxon>eudicotyledons</taxon>
        <taxon>Gunneridae</taxon>
        <taxon>Pentapetalae</taxon>
        <taxon>rosids</taxon>
        <taxon>fabids</taxon>
        <taxon>Rosales</taxon>
        <taxon>Rhamnaceae</taxon>
        <taxon>Paliureae</taxon>
        <taxon>Ziziphus</taxon>
    </lineage>
</organism>
<name>A0ABM3I2C1_ZIZJJ</name>
<accession>A0ABM3I2C1</accession>
<reference evidence="2" key="1">
    <citation type="submission" date="2025-05" db="UniProtKB">
        <authorList>
            <consortium name="RefSeq"/>
        </authorList>
    </citation>
    <scope>NUCLEOTIDE SEQUENCE [LARGE SCALE GENOMIC DNA]</scope>
</reference>
<dbReference type="GeneID" id="125418767"/>
<keyword evidence="2" id="KW-1185">Reference proteome</keyword>
<reference evidence="3" key="2">
    <citation type="submission" date="2025-08" db="UniProtKB">
        <authorList>
            <consortium name="RefSeq"/>
        </authorList>
    </citation>
    <scope>IDENTIFICATION</scope>
    <source>
        <tissue evidence="3">Seedling</tissue>
    </source>
</reference>
<feature type="domain" description="Tf2-1-like SH3-like" evidence="1">
    <location>
        <begin position="50"/>
        <end position="113"/>
    </location>
</feature>
<dbReference type="PANTHER" id="PTHR46148:SF44">
    <property type="entry name" value="GAG-POL POLYPROTEIN"/>
    <property type="match status" value="1"/>
</dbReference>
<dbReference type="InterPro" id="IPR056924">
    <property type="entry name" value="SH3_Tf2-1"/>
</dbReference>
<evidence type="ECO:0000259" key="1">
    <source>
        <dbReference type="Pfam" id="PF24626"/>
    </source>
</evidence>
<dbReference type="Proteomes" id="UP001652623">
    <property type="component" value="Chromosome 1"/>
</dbReference>
<dbReference type="RefSeq" id="XP_048319163.2">
    <property type="nucleotide sequence ID" value="XM_048463206.2"/>
</dbReference>
<evidence type="ECO:0000313" key="2">
    <source>
        <dbReference type="Proteomes" id="UP001652623"/>
    </source>
</evidence>
<dbReference type="PANTHER" id="PTHR46148">
    <property type="entry name" value="CHROMO DOMAIN-CONTAINING PROTEIN"/>
    <property type="match status" value="1"/>
</dbReference>